<proteinExistence type="predicted"/>
<accession>A0A284VNW2</accession>
<dbReference type="EMBL" id="FZMP01000120">
    <property type="protein sequence ID" value="SNQ60877.1"/>
    <property type="molecule type" value="Genomic_DNA"/>
</dbReference>
<organism evidence="1 2">
    <name type="scientific">Candidatus Methanoperedens nitratireducens</name>
    <dbReference type="NCBI Taxonomy" id="1392998"/>
    <lineage>
        <taxon>Archaea</taxon>
        <taxon>Methanobacteriati</taxon>
        <taxon>Methanobacteriota</taxon>
        <taxon>Stenosarchaea group</taxon>
        <taxon>Methanomicrobia</taxon>
        <taxon>Methanosarcinales</taxon>
        <taxon>ANME-2 cluster</taxon>
        <taxon>Candidatus Methanoperedentaceae</taxon>
        <taxon>Candidatus Methanoperedens</taxon>
    </lineage>
</organism>
<name>A0A284VNW2_9EURY</name>
<evidence type="ECO:0000313" key="2">
    <source>
        <dbReference type="Proteomes" id="UP000218615"/>
    </source>
</evidence>
<keyword evidence="2" id="KW-1185">Reference proteome</keyword>
<protein>
    <submittedName>
        <fullName evidence="1">Uncharacterized protein</fullName>
    </submittedName>
</protein>
<dbReference type="AlphaFoldDB" id="A0A284VNW2"/>
<sequence length="64" mass="7648">MEYLRNCRELKKIRSFNTVSSWQAVSKNIGIREEITYNPRDGTVRVWSDFYSVEGRELIYVDID</sequence>
<dbReference type="Proteomes" id="UP000218615">
    <property type="component" value="Unassembled WGS sequence"/>
</dbReference>
<gene>
    <name evidence="1" type="ORF">MNV_2060019</name>
</gene>
<evidence type="ECO:0000313" key="1">
    <source>
        <dbReference type="EMBL" id="SNQ60877.1"/>
    </source>
</evidence>
<reference evidence="2" key="1">
    <citation type="submission" date="2017-06" db="EMBL/GenBank/DDBJ databases">
        <authorList>
            <person name="Cremers G."/>
        </authorList>
    </citation>
    <scope>NUCLEOTIDE SEQUENCE [LARGE SCALE GENOMIC DNA]</scope>
</reference>